<feature type="region of interest" description="Disordered" evidence="5">
    <location>
        <begin position="356"/>
        <end position="397"/>
    </location>
</feature>
<evidence type="ECO:0000256" key="5">
    <source>
        <dbReference type="SAM" id="MobiDB-lite"/>
    </source>
</evidence>
<keyword evidence="3" id="KW-0539">Nucleus</keyword>
<comment type="caution">
    <text evidence="6">The sequence shown here is derived from an EMBL/GenBank/DDBJ whole genome shotgun (WGS) entry which is preliminary data.</text>
</comment>
<evidence type="ECO:0000256" key="2">
    <source>
        <dbReference type="ARBA" id="ARBA00009947"/>
    </source>
</evidence>
<evidence type="ECO:0000256" key="1">
    <source>
        <dbReference type="ARBA" id="ARBA00004123"/>
    </source>
</evidence>
<name>A0AAW0SKE6_SCYPA</name>
<dbReference type="GO" id="GO:0006334">
    <property type="term" value="P:nucleosome assembly"/>
    <property type="evidence" value="ECO:0007669"/>
    <property type="project" value="InterPro"/>
</dbReference>
<comment type="similarity">
    <text evidence="2 4">Belongs to the nucleosome assembly protein (NAP) family.</text>
</comment>
<dbReference type="EMBL" id="JARAKH010000049">
    <property type="protein sequence ID" value="KAK8375370.1"/>
    <property type="molecule type" value="Genomic_DNA"/>
</dbReference>
<dbReference type="FunFam" id="3.30.1120.90:FF:000001">
    <property type="entry name" value="Nucleosome assembly protein 1-like 1"/>
    <property type="match status" value="1"/>
</dbReference>
<evidence type="ECO:0000313" key="6">
    <source>
        <dbReference type="EMBL" id="KAK8375369.1"/>
    </source>
</evidence>
<sequence length="460" mass="52936">MADPEKGAPAPAMEEDIDEEDVEDVEDEEGGGERKELVDKLMKDPQVLAALQTKLRRYLGTPSGYISSLPVAVKRRIKALKKLQLQYTDLEAAFYKEVHALEVKYDKMHQALYEKRRHVVTSEYEPNDEECDFPSDDETDDEKNLCKDMDEKAKIDEKDENKVHDFDENTKGIPEFWLTIFKNVDLLAEMVQDYDEPILKHLIDIQLKFHDEPMGFTLEFHFSENEYFTNKVLTKYYEMKCVPDKDDPFGFEGPEIFKCKGCTLDWKKGKNVTVKTIKKKQKHKSRGAVRTITKTLQNDSFFNFFNPPPVPEDPNEEMDEDTQALLTADFEIGHYIRERIIPRAVLFYTGEALDDEDFEEEEGEEGEEGDDEEEEDDPDYDPSKDKAAKGQQPPEYVTGSWWVGQTLLLPSSSRASRWGAGRLALARGRGAVCCSVHCKHRQWQVAVVIRSLDECHFACG</sequence>
<protein>
    <recommendedName>
        <fullName evidence="8">Nucleosome assembly protein 1-like 4</fullName>
    </recommendedName>
</protein>
<dbReference type="EMBL" id="JARAKH010000049">
    <property type="protein sequence ID" value="KAK8375366.1"/>
    <property type="molecule type" value="Genomic_DNA"/>
</dbReference>
<dbReference type="InterPro" id="IPR002164">
    <property type="entry name" value="NAP_family"/>
</dbReference>
<dbReference type="PANTHER" id="PTHR11875">
    <property type="entry name" value="TESTIS-SPECIFIC Y-ENCODED PROTEIN"/>
    <property type="match status" value="1"/>
</dbReference>
<evidence type="ECO:0000313" key="7">
    <source>
        <dbReference type="Proteomes" id="UP001487740"/>
    </source>
</evidence>
<dbReference type="FunFam" id="1.20.5.1500:FF:000001">
    <property type="entry name" value="Nucleosome assembly protein 1-like 1"/>
    <property type="match status" value="1"/>
</dbReference>
<comment type="subcellular location">
    <subcellularLocation>
        <location evidence="1">Nucleus</location>
    </subcellularLocation>
</comment>
<dbReference type="Gene3D" id="1.20.5.1500">
    <property type="match status" value="1"/>
</dbReference>
<feature type="compositionally biased region" description="Acidic residues" evidence="5">
    <location>
        <begin position="13"/>
        <end position="30"/>
    </location>
</feature>
<dbReference type="Pfam" id="PF00956">
    <property type="entry name" value="NAP"/>
    <property type="match status" value="1"/>
</dbReference>
<dbReference type="InterPro" id="IPR037231">
    <property type="entry name" value="NAP-like_sf"/>
</dbReference>
<accession>A0AAW0SKE6</accession>
<dbReference type="EMBL" id="JARAKH010000049">
    <property type="protein sequence ID" value="KAK8375369.1"/>
    <property type="molecule type" value="Genomic_DNA"/>
</dbReference>
<keyword evidence="7" id="KW-1185">Reference proteome</keyword>
<dbReference type="GO" id="GO:0005634">
    <property type="term" value="C:nucleus"/>
    <property type="evidence" value="ECO:0007669"/>
    <property type="project" value="UniProtKB-SubCell"/>
</dbReference>
<organism evidence="6 7">
    <name type="scientific">Scylla paramamosain</name>
    <name type="common">Mud crab</name>
    <dbReference type="NCBI Taxonomy" id="85552"/>
    <lineage>
        <taxon>Eukaryota</taxon>
        <taxon>Metazoa</taxon>
        <taxon>Ecdysozoa</taxon>
        <taxon>Arthropoda</taxon>
        <taxon>Crustacea</taxon>
        <taxon>Multicrustacea</taxon>
        <taxon>Malacostraca</taxon>
        <taxon>Eumalacostraca</taxon>
        <taxon>Eucarida</taxon>
        <taxon>Decapoda</taxon>
        <taxon>Pleocyemata</taxon>
        <taxon>Brachyura</taxon>
        <taxon>Eubrachyura</taxon>
        <taxon>Portunoidea</taxon>
        <taxon>Portunidae</taxon>
        <taxon>Portuninae</taxon>
        <taxon>Scylla</taxon>
    </lineage>
</organism>
<gene>
    <name evidence="6" type="ORF">O3P69_008305</name>
</gene>
<evidence type="ECO:0000256" key="4">
    <source>
        <dbReference type="RuleBase" id="RU003876"/>
    </source>
</evidence>
<evidence type="ECO:0008006" key="8">
    <source>
        <dbReference type="Google" id="ProtNLM"/>
    </source>
</evidence>
<feature type="compositionally biased region" description="Acidic residues" evidence="5">
    <location>
        <begin position="356"/>
        <end position="380"/>
    </location>
</feature>
<evidence type="ECO:0000256" key="3">
    <source>
        <dbReference type="ARBA" id="ARBA00023242"/>
    </source>
</evidence>
<reference evidence="6 7" key="1">
    <citation type="submission" date="2023-03" db="EMBL/GenBank/DDBJ databases">
        <title>High-quality genome of Scylla paramamosain provides insights in environmental adaptation.</title>
        <authorList>
            <person name="Zhang L."/>
        </authorList>
    </citation>
    <scope>NUCLEOTIDE SEQUENCE [LARGE SCALE GENOMIC DNA]</scope>
    <source>
        <strain evidence="6">LZ_2023a</strain>
        <tissue evidence="6">Muscle</tissue>
    </source>
</reference>
<dbReference type="EMBL" id="JARAKH010000049">
    <property type="protein sequence ID" value="KAK8375365.1"/>
    <property type="molecule type" value="Genomic_DNA"/>
</dbReference>
<dbReference type="Proteomes" id="UP001487740">
    <property type="component" value="Unassembled WGS sequence"/>
</dbReference>
<feature type="region of interest" description="Disordered" evidence="5">
    <location>
        <begin position="1"/>
        <end position="37"/>
    </location>
</feature>
<dbReference type="AlphaFoldDB" id="A0AAW0SKE6"/>
<dbReference type="Gene3D" id="3.30.1120.90">
    <property type="entry name" value="Nucleosome assembly protein"/>
    <property type="match status" value="1"/>
</dbReference>
<proteinExistence type="inferred from homology"/>
<dbReference type="SUPFAM" id="SSF143113">
    <property type="entry name" value="NAP-like"/>
    <property type="match status" value="1"/>
</dbReference>
<dbReference type="EMBL" id="JARAKH010000049">
    <property type="protein sequence ID" value="KAK8375367.1"/>
    <property type="molecule type" value="Genomic_DNA"/>
</dbReference>